<evidence type="ECO:0000313" key="2">
    <source>
        <dbReference type="EMBL" id="EAA19275.1"/>
    </source>
</evidence>
<keyword evidence="1" id="KW-0472">Membrane</keyword>
<feature type="transmembrane region" description="Helical" evidence="1">
    <location>
        <begin position="289"/>
        <end position="307"/>
    </location>
</feature>
<dbReference type="NCBIfam" id="TIGR01590">
    <property type="entry name" value="yir-bir-cir_Pla"/>
    <property type="match status" value="1"/>
</dbReference>
<name>Q7R9B6_PLAYO</name>
<evidence type="ECO:0000256" key="1">
    <source>
        <dbReference type="SAM" id="Phobius"/>
    </source>
</evidence>
<keyword evidence="3" id="KW-1185">Reference proteome</keyword>
<organism evidence="2 3">
    <name type="scientific">Plasmodium yoelii yoelii</name>
    <dbReference type="NCBI Taxonomy" id="73239"/>
    <lineage>
        <taxon>Eukaryota</taxon>
        <taxon>Sar</taxon>
        <taxon>Alveolata</taxon>
        <taxon>Apicomplexa</taxon>
        <taxon>Aconoidasida</taxon>
        <taxon>Haemosporida</taxon>
        <taxon>Plasmodiidae</taxon>
        <taxon>Plasmodium</taxon>
        <taxon>Plasmodium (Vinckeia)</taxon>
    </lineage>
</organism>
<proteinExistence type="predicted"/>
<comment type="caution">
    <text evidence="2">The sequence shown here is derived from an EMBL/GenBank/DDBJ whole genome shotgun (WGS) entry which is preliminary data.</text>
</comment>
<keyword evidence="1" id="KW-1133">Transmembrane helix</keyword>
<protein>
    <submittedName>
        <fullName evidence="2">Yir1 protein</fullName>
    </submittedName>
</protein>
<gene>
    <name evidence="2" type="ORF">PY06946</name>
</gene>
<accession>Q7R9B6</accession>
<dbReference type="PaxDb" id="73239-Q7R9B6"/>
<sequence length="357" mass="41392">MIKHILNNPQHKAIYLITIKEYICRRFDTLRSYLPDELGKAALDLKTLKSFNNYCPIAGSENKCETELDKINGGCLWLFDQLFVKNKKNDINIAEYIIIWLSYKLNQKTYEGINNLNDFYVKYIQNNTYYNKCDNGGQDCSDTLTEITGYTNYKEIIDKKKELLSINFGLMSKFYDAFKPLCNMYTELDANDTSNKNYLDCAKEFVGKYNELNEVSDITEDSPYYQVLSTLSNDYNNFKGFCNRISVDCNDIPSLSPIKIKENGVQGSVHNDVQNFGVTSSSSSITNKLIPVVSIFVAISFFLGISYKVNNKELKNILFKYYFNYIYVNVNKKIIRFLTFYISIRYLDFGNDLKNNI</sequence>
<dbReference type="Pfam" id="PF06022">
    <property type="entry name" value="Cir_Bir_Yir"/>
    <property type="match status" value="1"/>
</dbReference>
<dbReference type="AlphaFoldDB" id="Q7R9B6"/>
<reference evidence="2 3" key="1">
    <citation type="journal article" date="2002" name="Nature">
        <title>Genome sequence and comparative analysis of the model rodent malaria parasite Plasmodium yoelii yoelii.</title>
        <authorList>
            <person name="Carlton J.M."/>
            <person name="Angiuoli S.V."/>
            <person name="Suh B.B."/>
            <person name="Kooij T.W."/>
            <person name="Pertea M."/>
            <person name="Silva J.C."/>
            <person name="Ermolaeva M.D."/>
            <person name="Allen J.E."/>
            <person name="Selengut J.D."/>
            <person name="Koo H.L."/>
            <person name="Peterson J.D."/>
            <person name="Pop M."/>
            <person name="Kosack D.S."/>
            <person name="Shumway M.F."/>
            <person name="Bidwell S.L."/>
            <person name="Shallom S.J."/>
            <person name="van Aken S.E."/>
            <person name="Riedmuller S.B."/>
            <person name="Feldblyum T.V."/>
            <person name="Cho J.K."/>
            <person name="Quackenbush J."/>
            <person name="Sedegah M."/>
            <person name="Shoaibi A."/>
            <person name="Cummings L.M."/>
            <person name="Florens L."/>
            <person name="Yates J.R."/>
            <person name="Raine J.D."/>
            <person name="Sinden R.E."/>
            <person name="Harris M.A."/>
            <person name="Cunningham D.A."/>
            <person name="Preiser P.R."/>
            <person name="Bergman L.W."/>
            <person name="Vaidya A.B."/>
            <person name="van Lin L.H."/>
            <person name="Janse C.J."/>
            <person name="Waters A.P."/>
            <person name="Smith H.O."/>
            <person name="White O.R."/>
            <person name="Salzberg S.L."/>
            <person name="Venter J.C."/>
            <person name="Fraser C.M."/>
            <person name="Hoffman S.L."/>
            <person name="Gardner M.J."/>
            <person name="Carucci D.J."/>
        </authorList>
    </citation>
    <scope>NUCLEOTIDE SEQUENCE [LARGE SCALE GENOMIC DNA]</scope>
    <source>
        <strain evidence="2 3">17XNL</strain>
    </source>
</reference>
<evidence type="ECO:0000313" key="3">
    <source>
        <dbReference type="Proteomes" id="UP000008553"/>
    </source>
</evidence>
<dbReference type="InterPro" id="IPR006477">
    <property type="entry name" value="Yir_bir_cir"/>
</dbReference>
<dbReference type="InParanoid" id="Q7R9B6"/>
<dbReference type="Proteomes" id="UP000008553">
    <property type="component" value="Unassembled WGS sequence"/>
</dbReference>
<keyword evidence="1" id="KW-0812">Transmembrane</keyword>
<dbReference type="EMBL" id="AABL01002444">
    <property type="protein sequence ID" value="EAA19275.1"/>
    <property type="molecule type" value="Genomic_DNA"/>
</dbReference>